<organism evidence="6 7">
    <name type="scientific">Dekkera bruxellensis</name>
    <name type="common">Brettanomyces custersii</name>
    <dbReference type="NCBI Taxonomy" id="5007"/>
    <lineage>
        <taxon>Eukaryota</taxon>
        <taxon>Fungi</taxon>
        <taxon>Dikarya</taxon>
        <taxon>Ascomycota</taxon>
        <taxon>Saccharomycotina</taxon>
        <taxon>Pichiomycetes</taxon>
        <taxon>Pichiales</taxon>
        <taxon>Pichiaceae</taxon>
        <taxon>Brettanomyces</taxon>
    </lineage>
</organism>
<dbReference type="GeneID" id="64572062"/>
<feature type="compositionally biased region" description="Basic and acidic residues" evidence="5">
    <location>
        <begin position="32"/>
        <end position="46"/>
    </location>
</feature>
<feature type="region of interest" description="Disordered" evidence="5">
    <location>
        <begin position="78"/>
        <end position="101"/>
    </location>
</feature>
<feature type="region of interest" description="Disordered" evidence="5">
    <location>
        <begin position="269"/>
        <end position="310"/>
    </location>
</feature>
<feature type="compositionally biased region" description="Basic residues" evidence="5">
    <location>
        <begin position="1"/>
        <end position="13"/>
    </location>
</feature>
<comment type="subcellular location">
    <subcellularLocation>
        <location evidence="1">Nucleus</location>
        <location evidence="1">Nucleolus</location>
    </subcellularLocation>
</comment>
<reference evidence="6" key="1">
    <citation type="submission" date="2020-10" db="EMBL/GenBank/DDBJ databases">
        <authorList>
            <person name="Palmer J.M."/>
        </authorList>
    </citation>
    <scope>NUCLEOTIDE SEQUENCE</scope>
    <source>
        <strain evidence="6">UCD 2041</strain>
    </source>
</reference>
<feature type="region of interest" description="Disordered" evidence="5">
    <location>
        <begin position="641"/>
        <end position="684"/>
    </location>
</feature>
<evidence type="ECO:0000256" key="2">
    <source>
        <dbReference type="ARBA" id="ARBA00022553"/>
    </source>
</evidence>
<feature type="compositionally biased region" description="Acidic residues" evidence="5">
    <location>
        <begin position="190"/>
        <end position="208"/>
    </location>
</feature>
<dbReference type="EMBL" id="CP063131">
    <property type="protein sequence ID" value="QOU18409.1"/>
    <property type="molecule type" value="Genomic_DNA"/>
</dbReference>
<feature type="compositionally biased region" description="Basic and acidic residues" evidence="5">
    <location>
        <begin position="220"/>
        <end position="231"/>
    </location>
</feature>
<feature type="compositionally biased region" description="Polar residues" evidence="5">
    <location>
        <begin position="234"/>
        <end position="248"/>
    </location>
</feature>
<feature type="region of interest" description="Disordered" evidence="5">
    <location>
        <begin position="466"/>
        <end position="525"/>
    </location>
</feature>
<feature type="compositionally biased region" description="Acidic residues" evidence="5">
    <location>
        <begin position="82"/>
        <end position="101"/>
    </location>
</feature>
<evidence type="ECO:0000256" key="1">
    <source>
        <dbReference type="ARBA" id="ARBA00004604"/>
    </source>
</evidence>
<protein>
    <recommendedName>
        <fullName evidence="8">U3 small nucleolar RNA-associated protein 14</fullName>
    </recommendedName>
</protein>
<dbReference type="GO" id="GO:0032040">
    <property type="term" value="C:small-subunit processome"/>
    <property type="evidence" value="ECO:0007669"/>
    <property type="project" value="InterPro"/>
</dbReference>
<feature type="compositionally biased region" description="Basic and acidic residues" evidence="5">
    <location>
        <begin position="486"/>
        <end position="506"/>
    </location>
</feature>
<evidence type="ECO:0000256" key="4">
    <source>
        <dbReference type="SAM" id="Coils"/>
    </source>
</evidence>
<dbReference type="GO" id="GO:0006364">
    <property type="term" value="P:rRNA processing"/>
    <property type="evidence" value="ECO:0007669"/>
    <property type="project" value="InterPro"/>
</dbReference>
<dbReference type="OrthoDB" id="277439at2759"/>
<evidence type="ECO:0000313" key="7">
    <source>
        <dbReference type="Proteomes" id="UP000663131"/>
    </source>
</evidence>
<keyword evidence="4" id="KW-0175">Coiled coil</keyword>
<feature type="coiled-coil region" evidence="4">
    <location>
        <begin position="785"/>
        <end position="812"/>
    </location>
</feature>
<feature type="compositionally biased region" description="Basic and acidic residues" evidence="5">
    <location>
        <begin position="279"/>
        <end position="291"/>
    </location>
</feature>
<accession>A0A871QZJ2</accession>
<dbReference type="KEGG" id="bbrx:BRETT_000136"/>
<gene>
    <name evidence="6" type="ORF">BRETT_000136</name>
</gene>
<feature type="region of interest" description="Disordered" evidence="5">
    <location>
        <begin position="813"/>
        <end position="845"/>
    </location>
</feature>
<dbReference type="PANTHER" id="PTHR14150">
    <property type="entry name" value="U3 SMALL NUCLEOLAR RNA-ASSOCIATED PROTEIN 14"/>
    <property type="match status" value="1"/>
</dbReference>
<feature type="region of interest" description="Disordered" evidence="5">
    <location>
        <begin position="149"/>
        <end position="248"/>
    </location>
</feature>
<proteinExistence type="predicted"/>
<dbReference type="Pfam" id="PF04615">
    <property type="entry name" value="Utp14"/>
    <property type="match status" value="1"/>
</dbReference>
<dbReference type="Proteomes" id="UP000663131">
    <property type="component" value="Chromosome 3"/>
</dbReference>
<dbReference type="PANTHER" id="PTHR14150:SF12">
    <property type="entry name" value="U3 SMALL NUCLEOLAR RNA-ASSOCIATED PROTEIN 14 HOMOLOG A"/>
    <property type="match status" value="1"/>
</dbReference>
<dbReference type="AlphaFoldDB" id="A0A871QZJ2"/>
<reference evidence="6" key="2">
    <citation type="journal article" name="BMC Genomics">
        <title>New genome assemblies reveal patterns of domestication and adaptation across Brettanomyces (Dekkera) species.</title>
        <authorList>
            <person name="Roach M.J."/>
            <person name="Borneman A.R."/>
        </authorList>
    </citation>
    <scope>NUCLEOTIDE SEQUENCE</scope>
    <source>
        <strain evidence="6">UCD 2041</strain>
    </source>
</reference>
<sequence>MGRKNKSKSKSHRSRADYRQRAMNAYEQATIEEEKTSKGRGDKFSDTDESEDDNVQTKYEDTIIDARALLKEGKLEGISKDDFEDEEIDSDEAFGTDEEYEDEILDNGEFSEDLDDEENLQYDHVNKDELLPLSAIWEEDDKELVKEKVTDKMKKRIEDGGKQEDIILDENISSSEDESEIDSYNSSSSEEAEDQEEENPFDEIDETAEDTKPLKSVISKLEKAAPKEGKKLSSLVNDTSKDSQYSLPTTGTSISFADMLAGVSEAKDQTLLINTETPQEGKEESDIKNGETDNGAFAIPLPQSIEKRQERKAAYDIQKEEVNKWRDTVEENRRARVLDFSRKPLKHNTPSSFSPISAPLNKLETKLEQVIKASNSESKKTEDVFEKIETAKISKADLIKRTNELRLMRELMYRGQKDSKRLKRIKSKAYRRIMKKERLKNKRLAEEAEGITEDAEEDAYERAKERMTLKHKNNSSWARKMIKSGMSKDSESREEMEEMMRREASLRKKQLGQRDNGDSDDERNLSDLERDIQEGEEASEEKSSLGKGIMNMDFMKAAEKKEKLRNLQEIEELRNIQEGGATMVFKEKANAVNVNLNSGRRIYTPQAAVAAEHLNKEMEKVAKEVEDDELRDLDHRLQKNVSAQNLKLKQTRRQKGANDVTQEADVHKSENQNQSDSNDEFNPWMDAEEDITDKTGHHSSKIQVVDKNSSKTVKAAAKIEKKRLKEMERRKRKSHEDTSADVQIADKSTIKIVGFKKRKTSDDDDDDKLHTFKQKDLIRDAFAGDDVIEEEFEAEKKEVEDLEDDKEVVEDTLPGWGSWTGDDESTNKNNRGKGKKGRWGKREPKTTIVEGVVSRNKRKDKDRKNVIINERVNKKNEKYLADKVPYPYKTWAQYERSLRTPLGQDWNSKSTYRKINTPAVITKFGDVINPLKMPTKKE</sequence>
<dbReference type="InterPro" id="IPR006709">
    <property type="entry name" value="SSU_processome_Utp14"/>
</dbReference>
<evidence type="ECO:0008006" key="8">
    <source>
        <dbReference type="Google" id="ProtNLM"/>
    </source>
</evidence>
<name>A0A871QZJ2_DEKBR</name>
<keyword evidence="3" id="KW-0539">Nucleus</keyword>
<evidence type="ECO:0000313" key="6">
    <source>
        <dbReference type="EMBL" id="QOU18409.1"/>
    </source>
</evidence>
<keyword evidence="2" id="KW-0597">Phosphoprotein</keyword>
<evidence type="ECO:0000256" key="5">
    <source>
        <dbReference type="SAM" id="MobiDB-lite"/>
    </source>
</evidence>
<dbReference type="RefSeq" id="XP_041134903.1">
    <property type="nucleotide sequence ID" value="XM_041278708.1"/>
</dbReference>
<feature type="region of interest" description="Disordered" evidence="5">
    <location>
        <begin position="1"/>
        <end position="59"/>
    </location>
</feature>
<evidence type="ECO:0000256" key="3">
    <source>
        <dbReference type="ARBA" id="ARBA00023242"/>
    </source>
</evidence>
<feature type="compositionally biased region" description="Basic residues" evidence="5">
    <location>
        <begin position="830"/>
        <end position="839"/>
    </location>
</feature>
<feature type="compositionally biased region" description="Basic and acidic residues" evidence="5">
    <location>
        <begin position="149"/>
        <end position="165"/>
    </location>
</feature>